<dbReference type="PANTHER" id="PTHR14222:SF2">
    <property type="entry name" value="CONDENSIN COMPLEX SUBUNIT 1"/>
    <property type="match status" value="1"/>
</dbReference>
<dbReference type="InterPro" id="IPR026971">
    <property type="entry name" value="CND1/NCAPD3"/>
</dbReference>
<protein>
    <recommendedName>
        <fullName evidence="7">Condensin complex subunit 1</fullName>
    </recommendedName>
</protein>
<dbReference type="InterPro" id="IPR011989">
    <property type="entry name" value="ARM-like"/>
</dbReference>
<feature type="compositionally biased region" description="Acidic residues" evidence="2">
    <location>
        <begin position="462"/>
        <end position="480"/>
    </location>
</feature>
<dbReference type="InterPro" id="IPR016024">
    <property type="entry name" value="ARM-type_fold"/>
</dbReference>
<evidence type="ECO:0000256" key="2">
    <source>
        <dbReference type="SAM" id="MobiDB-lite"/>
    </source>
</evidence>
<dbReference type="AlphaFoldDB" id="A0A815GUB6"/>
<evidence type="ECO:0000313" key="3">
    <source>
        <dbReference type="EMBL" id="CAF1343133.1"/>
    </source>
</evidence>
<proteinExistence type="predicted"/>
<name>A0A815GUB6_9BILA</name>
<evidence type="ECO:0000313" key="6">
    <source>
        <dbReference type="Proteomes" id="UP000663870"/>
    </source>
</evidence>
<dbReference type="SUPFAM" id="SSF48371">
    <property type="entry name" value="ARM repeat"/>
    <property type="match status" value="1"/>
</dbReference>
<organism evidence="3 5">
    <name type="scientific">Rotaria sordida</name>
    <dbReference type="NCBI Taxonomy" id="392033"/>
    <lineage>
        <taxon>Eukaryota</taxon>
        <taxon>Metazoa</taxon>
        <taxon>Spiralia</taxon>
        <taxon>Gnathifera</taxon>
        <taxon>Rotifera</taxon>
        <taxon>Eurotatoria</taxon>
        <taxon>Bdelloidea</taxon>
        <taxon>Philodinida</taxon>
        <taxon>Philodinidae</taxon>
        <taxon>Rotaria</taxon>
    </lineage>
</organism>
<keyword evidence="1" id="KW-0226">DNA condensation</keyword>
<comment type="caution">
    <text evidence="3">The sequence shown here is derived from an EMBL/GenBank/DDBJ whole genome shotgun (WGS) entry which is preliminary data.</text>
</comment>
<dbReference type="GO" id="GO:0000779">
    <property type="term" value="C:condensed chromosome, centromeric region"/>
    <property type="evidence" value="ECO:0007669"/>
    <property type="project" value="TreeGrafter"/>
</dbReference>
<feature type="region of interest" description="Disordered" evidence="2">
    <location>
        <begin position="447"/>
        <end position="481"/>
    </location>
</feature>
<dbReference type="GO" id="GO:0007076">
    <property type="term" value="P:mitotic chromosome condensation"/>
    <property type="evidence" value="ECO:0007669"/>
    <property type="project" value="InterPro"/>
</dbReference>
<gene>
    <name evidence="4" type="ORF">JXQ802_LOCUS47956</name>
    <name evidence="3" type="ORF">PYM288_LOCUS31999</name>
</gene>
<sequence>MSSINRSMAFDLPNQFEDLHKELTTGSYYVQNILDLADINTRLQNVSQVQEPRELLNIFPLFYSIAIHFDKVSITGRSQAVEILLQLISLELIDVQRQIHRGLSIDGRHFHLNIIKMLSCLIAEYIIRFDNDQTNKSPDVDMPLSKKCKKAKASKTNGKSSLTSDSLRDKCFKRCVTKPCYHLIRRTDIAKNPIVKENLPLILTIMINKFEHAREASIQFIQAVKLYNSNSSLLIDVLNLLLTNYQDTSLAIEFLKEIRETNFVAAQADNASAKTVATFIIDMARLDPDIIRTHIDQITDLLTAESHHIRVAALTALCSVIEKLRSSDELDDGQKKMRDDLLEKLRDHVRDKPAFVRQHCLQLWTSLVIQKKVPVKEYLRVFELGLDRLRDKACRVRKDAVTLVMHMVLNNPYFVIDSTRAQIEKGQNDAKTKLVELRQELEKLNKNIKEDKKMEEKKSQSDDEDSGAEDKTIDEDDEMNVDNNQEKEIEENKEPNEDQSLQETVNCIKIEEQIMRVEDIVTFYRDGLQFMDLIEQANGRVANLFNSRTSADFIQAIDFFVNLR</sequence>
<dbReference type="PANTHER" id="PTHR14222">
    <property type="entry name" value="CONDENSIN"/>
    <property type="match status" value="1"/>
</dbReference>
<feature type="compositionally biased region" description="Basic and acidic residues" evidence="2">
    <location>
        <begin position="447"/>
        <end position="461"/>
    </location>
</feature>
<dbReference type="GO" id="GO:0010032">
    <property type="term" value="P:meiotic chromosome condensation"/>
    <property type="evidence" value="ECO:0007669"/>
    <property type="project" value="TreeGrafter"/>
</dbReference>
<evidence type="ECO:0000313" key="4">
    <source>
        <dbReference type="EMBL" id="CAF1597914.1"/>
    </source>
</evidence>
<reference evidence="3" key="1">
    <citation type="submission" date="2021-02" db="EMBL/GenBank/DDBJ databases">
        <authorList>
            <person name="Nowell W R."/>
        </authorList>
    </citation>
    <scope>NUCLEOTIDE SEQUENCE</scope>
</reference>
<dbReference type="EMBL" id="CAJNOH010003627">
    <property type="protein sequence ID" value="CAF1343133.1"/>
    <property type="molecule type" value="Genomic_DNA"/>
</dbReference>
<evidence type="ECO:0008006" key="7">
    <source>
        <dbReference type="Google" id="ProtNLM"/>
    </source>
</evidence>
<keyword evidence="6" id="KW-1185">Reference proteome</keyword>
<dbReference type="Proteomes" id="UP000663854">
    <property type="component" value="Unassembled WGS sequence"/>
</dbReference>
<dbReference type="EMBL" id="CAJNOL010004980">
    <property type="protein sequence ID" value="CAF1597914.1"/>
    <property type="molecule type" value="Genomic_DNA"/>
</dbReference>
<dbReference type="Proteomes" id="UP000663870">
    <property type="component" value="Unassembled WGS sequence"/>
</dbReference>
<dbReference type="Gene3D" id="1.25.10.10">
    <property type="entry name" value="Leucine-rich Repeat Variant"/>
    <property type="match status" value="1"/>
</dbReference>
<evidence type="ECO:0000313" key="5">
    <source>
        <dbReference type="Proteomes" id="UP000663854"/>
    </source>
</evidence>
<dbReference type="GO" id="GO:0042393">
    <property type="term" value="F:histone binding"/>
    <property type="evidence" value="ECO:0007669"/>
    <property type="project" value="TreeGrafter"/>
</dbReference>
<dbReference type="GO" id="GO:0000796">
    <property type="term" value="C:condensin complex"/>
    <property type="evidence" value="ECO:0007669"/>
    <property type="project" value="TreeGrafter"/>
</dbReference>
<evidence type="ECO:0000256" key="1">
    <source>
        <dbReference type="ARBA" id="ARBA00023067"/>
    </source>
</evidence>
<accession>A0A815GUB6</accession>